<comment type="caution">
    <text evidence="2">The sequence shown here is derived from an EMBL/GenBank/DDBJ whole genome shotgun (WGS) entry which is preliminary data.</text>
</comment>
<dbReference type="Proteomes" id="UP001610104">
    <property type="component" value="Unassembled WGS sequence"/>
</dbReference>
<protein>
    <submittedName>
        <fullName evidence="2">Uncharacterized protein</fullName>
    </submittedName>
</protein>
<proteinExistence type="predicted"/>
<accession>A0ABW7MT12</accession>
<keyword evidence="3" id="KW-1185">Reference proteome</keyword>
<gene>
    <name evidence="2" type="ORF">V8G56_13690</name>
</gene>
<organism evidence="2 3">
    <name type="scientific">Gaetbulibacter aquiaggeris</name>
    <dbReference type="NCBI Taxonomy" id="1735373"/>
    <lineage>
        <taxon>Bacteria</taxon>
        <taxon>Pseudomonadati</taxon>
        <taxon>Bacteroidota</taxon>
        <taxon>Flavobacteriia</taxon>
        <taxon>Flavobacteriales</taxon>
        <taxon>Flavobacteriaceae</taxon>
        <taxon>Gaetbulibacter</taxon>
    </lineage>
</organism>
<dbReference type="RefSeq" id="WP_395439026.1">
    <property type="nucleotide sequence ID" value="NZ_JBAWKC010000005.1"/>
</dbReference>
<sequence length="218" mass="24178">MSCSQDEAISTPEIDSANLSSSVSKSHKSSAKQVDIQKYQRVAKIMAVNNLGQGAYFIEPTDDGYRLGIAKNVVMEIDWETFTFTFISGEFADFEGSYGKGDFWRTNPDGTVSVKLTTNQALAGYFNIETGEFYSGTGNMNTKFTFTSEEFCYVDEVTGEEFCETFLYQDPSNNAWVIHGNAALTLNGAGGKSRMLQMWWNVNPGGGWENAHIDFSLK</sequence>
<evidence type="ECO:0000256" key="1">
    <source>
        <dbReference type="SAM" id="MobiDB-lite"/>
    </source>
</evidence>
<reference evidence="2 3" key="1">
    <citation type="submission" date="2024-02" db="EMBL/GenBank/DDBJ databases">
        <title>A Gaetbulibacter species isolated from tidal flats and genomic insights of their niches.</title>
        <authorList>
            <person name="Ye Y."/>
        </authorList>
    </citation>
    <scope>NUCLEOTIDE SEQUENCE [LARGE SCALE GENOMIC DNA]</scope>
    <source>
        <strain evidence="2 3">KEM-8</strain>
    </source>
</reference>
<name>A0ABW7MT12_9FLAO</name>
<feature type="region of interest" description="Disordered" evidence="1">
    <location>
        <begin position="1"/>
        <end position="26"/>
    </location>
</feature>
<dbReference type="EMBL" id="JBAWKC010000005">
    <property type="protein sequence ID" value="MFH6769799.1"/>
    <property type="molecule type" value="Genomic_DNA"/>
</dbReference>
<evidence type="ECO:0000313" key="2">
    <source>
        <dbReference type="EMBL" id="MFH6769799.1"/>
    </source>
</evidence>
<evidence type="ECO:0000313" key="3">
    <source>
        <dbReference type="Proteomes" id="UP001610104"/>
    </source>
</evidence>